<dbReference type="PANTHER" id="PTHR10584:SF166">
    <property type="entry name" value="RIBOKINASE"/>
    <property type="match status" value="1"/>
</dbReference>
<evidence type="ECO:0000256" key="1">
    <source>
        <dbReference type="ARBA" id="ARBA00010688"/>
    </source>
</evidence>
<comment type="similarity">
    <text evidence="1 4">Belongs to the carbohydrate kinase PfkB family.</text>
</comment>
<sequence>MTTPFEWDLAVAGPVFLDYGLAELGGTPAPGTEVFAGAVGISPGGVANLSVAASRLGLRTILASTFGDDLFGDWCRAVLRAEGVDLSPSRIGPGLVTPVTIAVAHDGDREMVTYQPGRDDLRVDELPAPARALVTDLRSLADGTDTRWRAVADGGTRIFADIGWDDTERWDLHDLDPLSVCGVFTPNEREAMAYTRTDDPVAAARALGERVPLVVVTRGADGAVAIDAARGIEVSVPALPTTVLDPTGAGDVFAAALVRASLLELSIDQEVAFAVLAAGLAVARRGSALSAPSWGDIDRWWGAARRDADLAARYGFLDDIVPADPGPPAPAAPDRLLAADVLHQPDTTTKGN</sequence>
<proteinExistence type="inferred from homology"/>
<reference evidence="7 8" key="1">
    <citation type="submission" date="2023-07" db="EMBL/GenBank/DDBJ databases">
        <title>Sorghum-associated microbial communities from plants grown in Nebraska, USA.</title>
        <authorList>
            <person name="Schachtman D."/>
        </authorList>
    </citation>
    <scope>NUCLEOTIDE SEQUENCE [LARGE SCALE GENOMIC DNA]</scope>
    <source>
        <strain evidence="7 8">2980</strain>
    </source>
</reference>
<gene>
    <name evidence="7" type="ORF">J2Y69_001510</name>
</gene>
<evidence type="ECO:0000256" key="3">
    <source>
        <dbReference type="ARBA" id="ARBA00022777"/>
    </source>
</evidence>
<protein>
    <submittedName>
        <fullName evidence="7">Sugar/nucleoside kinase (Ribokinase family)</fullName>
    </submittedName>
</protein>
<evidence type="ECO:0000256" key="5">
    <source>
        <dbReference type="SAM" id="MobiDB-lite"/>
    </source>
</evidence>
<dbReference type="RefSeq" id="WP_310019155.1">
    <property type="nucleotide sequence ID" value="NZ_JAVDUM010000005.1"/>
</dbReference>
<evidence type="ECO:0000313" key="7">
    <source>
        <dbReference type="EMBL" id="MDR6866911.1"/>
    </source>
</evidence>
<dbReference type="GO" id="GO:0016301">
    <property type="term" value="F:kinase activity"/>
    <property type="evidence" value="ECO:0007669"/>
    <property type="project" value="UniProtKB-KW"/>
</dbReference>
<dbReference type="EMBL" id="JAVDUM010000005">
    <property type="protein sequence ID" value="MDR6866911.1"/>
    <property type="molecule type" value="Genomic_DNA"/>
</dbReference>
<keyword evidence="3 4" id="KW-0418">Kinase</keyword>
<evidence type="ECO:0000256" key="4">
    <source>
        <dbReference type="RuleBase" id="RU003704"/>
    </source>
</evidence>
<dbReference type="Gene3D" id="3.40.1190.20">
    <property type="match status" value="1"/>
</dbReference>
<dbReference type="Pfam" id="PF00294">
    <property type="entry name" value="PfkB"/>
    <property type="match status" value="1"/>
</dbReference>
<evidence type="ECO:0000259" key="6">
    <source>
        <dbReference type="Pfam" id="PF00294"/>
    </source>
</evidence>
<dbReference type="SUPFAM" id="SSF53613">
    <property type="entry name" value="Ribokinase-like"/>
    <property type="match status" value="1"/>
</dbReference>
<name>A0ABU1SBB5_9MICO</name>
<comment type="caution">
    <text evidence="7">The sequence shown here is derived from an EMBL/GenBank/DDBJ whole genome shotgun (WGS) entry which is preliminary data.</text>
</comment>
<dbReference type="Proteomes" id="UP001259347">
    <property type="component" value="Unassembled WGS sequence"/>
</dbReference>
<dbReference type="PROSITE" id="PS00584">
    <property type="entry name" value="PFKB_KINASES_2"/>
    <property type="match status" value="1"/>
</dbReference>
<dbReference type="PANTHER" id="PTHR10584">
    <property type="entry name" value="SUGAR KINASE"/>
    <property type="match status" value="1"/>
</dbReference>
<keyword evidence="2 4" id="KW-0808">Transferase</keyword>
<feature type="domain" description="Carbohydrate kinase PfkB" evidence="6">
    <location>
        <begin position="37"/>
        <end position="293"/>
    </location>
</feature>
<evidence type="ECO:0000256" key="2">
    <source>
        <dbReference type="ARBA" id="ARBA00022679"/>
    </source>
</evidence>
<dbReference type="InterPro" id="IPR002139">
    <property type="entry name" value="Ribo/fructo_kinase"/>
</dbReference>
<feature type="compositionally biased region" description="Low complexity" evidence="5">
    <location>
        <begin position="332"/>
        <end position="342"/>
    </location>
</feature>
<keyword evidence="8" id="KW-1185">Reference proteome</keyword>
<feature type="region of interest" description="Disordered" evidence="5">
    <location>
        <begin position="324"/>
        <end position="352"/>
    </location>
</feature>
<evidence type="ECO:0000313" key="8">
    <source>
        <dbReference type="Proteomes" id="UP001259347"/>
    </source>
</evidence>
<dbReference type="InterPro" id="IPR029056">
    <property type="entry name" value="Ribokinase-like"/>
</dbReference>
<dbReference type="InterPro" id="IPR011611">
    <property type="entry name" value="PfkB_dom"/>
</dbReference>
<organism evidence="7 8">
    <name type="scientific">Microbacterium resistens</name>
    <dbReference type="NCBI Taxonomy" id="156977"/>
    <lineage>
        <taxon>Bacteria</taxon>
        <taxon>Bacillati</taxon>
        <taxon>Actinomycetota</taxon>
        <taxon>Actinomycetes</taxon>
        <taxon>Micrococcales</taxon>
        <taxon>Microbacteriaceae</taxon>
        <taxon>Microbacterium</taxon>
    </lineage>
</organism>
<dbReference type="PRINTS" id="PR00990">
    <property type="entry name" value="RIBOKINASE"/>
</dbReference>
<accession>A0ABU1SBB5</accession>
<dbReference type="InterPro" id="IPR002173">
    <property type="entry name" value="Carboh/pur_kinase_PfkB_CS"/>
</dbReference>